<feature type="compositionally biased region" description="Basic and acidic residues" evidence="1">
    <location>
        <begin position="143"/>
        <end position="167"/>
    </location>
</feature>
<gene>
    <name evidence="2" type="ORF">F2Q69_00061217</name>
</gene>
<dbReference type="EMBL" id="QGKX02000095">
    <property type="protein sequence ID" value="KAF3575097.1"/>
    <property type="molecule type" value="Genomic_DNA"/>
</dbReference>
<reference evidence="2" key="1">
    <citation type="submission" date="2019-12" db="EMBL/GenBank/DDBJ databases">
        <title>Genome sequencing and annotation of Brassica cretica.</title>
        <authorList>
            <person name="Studholme D.J."/>
            <person name="Sarris P."/>
        </authorList>
    </citation>
    <scope>NUCLEOTIDE SEQUENCE</scope>
    <source>
        <strain evidence="2">PFS-109/04</strain>
        <tissue evidence="2">Leaf</tissue>
    </source>
</reference>
<accession>A0A8S9RSZ6</accession>
<organism evidence="2 3">
    <name type="scientific">Brassica cretica</name>
    <name type="common">Mustard</name>
    <dbReference type="NCBI Taxonomy" id="69181"/>
    <lineage>
        <taxon>Eukaryota</taxon>
        <taxon>Viridiplantae</taxon>
        <taxon>Streptophyta</taxon>
        <taxon>Embryophyta</taxon>
        <taxon>Tracheophyta</taxon>
        <taxon>Spermatophyta</taxon>
        <taxon>Magnoliopsida</taxon>
        <taxon>eudicotyledons</taxon>
        <taxon>Gunneridae</taxon>
        <taxon>Pentapetalae</taxon>
        <taxon>rosids</taxon>
        <taxon>malvids</taxon>
        <taxon>Brassicales</taxon>
        <taxon>Brassicaceae</taxon>
        <taxon>Brassiceae</taxon>
        <taxon>Brassica</taxon>
    </lineage>
</organism>
<protein>
    <submittedName>
        <fullName evidence="2">Uncharacterized protein</fullName>
    </submittedName>
</protein>
<name>A0A8S9RSZ6_BRACR</name>
<sequence length="231" mass="26143">MKMSKSVGQNTLIKSKEKQEHATIVITGIKESRFHGDDRLRANLLMDQKEKQSNLLKEAKPVIKVSNQGKYLTHPLATGLNVNLLGTGVPDESHMLTEIVQVPKPEINFTIDHHDIINSMTRLMHLSCPRKSEIITGNQGISQEEHKNRTELSKEGDHTNQDRKLQERQPPNQTCPRKNIILHHAKASKEAMEEKGHDQNLEATLSQQSVALQKLQIKIAQLEKRNQAQGQ</sequence>
<evidence type="ECO:0000313" key="3">
    <source>
        <dbReference type="Proteomes" id="UP000712600"/>
    </source>
</evidence>
<proteinExistence type="predicted"/>
<comment type="caution">
    <text evidence="2">The sequence shown here is derived from an EMBL/GenBank/DDBJ whole genome shotgun (WGS) entry which is preliminary data.</text>
</comment>
<feature type="region of interest" description="Disordered" evidence="1">
    <location>
        <begin position="134"/>
        <end position="178"/>
    </location>
</feature>
<dbReference type="Proteomes" id="UP000712600">
    <property type="component" value="Unassembled WGS sequence"/>
</dbReference>
<evidence type="ECO:0000313" key="2">
    <source>
        <dbReference type="EMBL" id="KAF3575097.1"/>
    </source>
</evidence>
<evidence type="ECO:0000256" key="1">
    <source>
        <dbReference type="SAM" id="MobiDB-lite"/>
    </source>
</evidence>
<dbReference type="AlphaFoldDB" id="A0A8S9RSZ6"/>